<dbReference type="InterPro" id="IPR039683">
    <property type="entry name" value="Lsm12-like"/>
</dbReference>
<reference evidence="1 2" key="1">
    <citation type="submission" date="2023-03" db="EMBL/GenBank/DDBJ databases">
        <title>Mating type loci evolution in Malassezia.</title>
        <authorList>
            <person name="Coelho M.A."/>
        </authorList>
    </citation>
    <scope>NUCLEOTIDE SEQUENCE [LARGE SCALE GENOMIC DNA]</scope>
    <source>
        <strain evidence="1 2">CBS 9725</strain>
    </source>
</reference>
<dbReference type="PANTHER" id="PTHR13542">
    <property type="entry name" value="LSM12 HOMOLOG"/>
    <property type="match status" value="1"/>
</dbReference>
<evidence type="ECO:0000313" key="1">
    <source>
        <dbReference type="EMBL" id="WFC97683.1"/>
    </source>
</evidence>
<dbReference type="AlphaFoldDB" id="A0AAJ5YNQ2"/>
<gene>
    <name evidence="1" type="ORF">MYAM1_000402</name>
</gene>
<name>A0AAJ5YNQ2_9BASI</name>
<proteinExistence type="predicted"/>
<organism evidence="1 2">
    <name type="scientific">Malassezia yamatoensis</name>
    <dbReference type="NCBI Taxonomy" id="253288"/>
    <lineage>
        <taxon>Eukaryota</taxon>
        <taxon>Fungi</taxon>
        <taxon>Dikarya</taxon>
        <taxon>Basidiomycota</taxon>
        <taxon>Ustilaginomycotina</taxon>
        <taxon>Malasseziomycetes</taxon>
        <taxon>Malasseziales</taxon>
        <taxon>Malasseziaceae</taxon>
        <taxon>Malassezia</taxon>
    </lineage>
</organism>
<dbReference type="Proteomes" id="UP001219567">
    <property type="component" value="Chromosome 1"/>
</dbReference>
<evidence type="ECO:0000313" key="2">
    <source>
        <dbReference type="Proteomes" id="UP001219567"/>
    </source>
</evidence>
<protein>
    <submittedName>
        <fullName evidence="1">Uncharacterized protein</fullName>
    </submittedName>
</protein>
<dbReference type="EMBL" id="CP119943">
    <property type="protein sequence ID" value="WFC97683.1"/>
    <property type="molecule type" value="Genomic_DNA"/>
</dbReference>
<sequence length="240" mass="26127">MSDKVSRGAVSDAQAASPFRTLQSCVGKPVKVRVSYNSFQAPEYGKATQHISGRVWAYDEKLDLVVLETASQGEVPSALRRAAAGAACNVHSRNASLKRSGFKVLRGSLIEHADEVDDNRSRSNLINAPLSRVNRVSHSAMDIRETAGTKRSLERAQQIGPKEAGDAGQAVFDALSKTYQSGPTYDGNTTYVPDLSKEQIEQLLSGKEDTSKVERAQAKANTWQRVTKVLEGVRQKLDLP</sequence>
<keyword evidence="2" id="KW-1185">Reference proteome</keyword>
<accession>A0AAJ5YNQ2</accession>